<protein>
    <submittedName>
        <fullName evidence="2">Uncharacterized protein</fullName>
    </submittedName>
</protein>
<proteinExistence type="predicted"/>
<organism evidence="2">
    <name type="scientific">marine sediment metagenome</name>
    <dbReference type="NCBI Taxonomy" id="412755"/>
    <lineage>
        <taxon>unclassified sequences</taxon>
        <taxon>metagenomes</taxon>
        <taxon>ecological metagenomes</taxon>
    </lineage>
</organism>
<sequence length="44" mass="4615">MSDDCFAYTVGGFVTGILLAFGKVLITGSMDYTVLIIGIPIMLG</sequence>
<keyword evidence="1" id="KW-0472">Membrane</keyword>
<keyword evidence="1" id="KW-1133">Transmembrane helix</keyword>
<accession>A0A0F8YW82</accession>
<feature type="transmembrane region" description="Helical" evidence="1">
    <location>
        <begin position="6"/>
        <end position="26"/>
    </location>
</feature>
<name>A0A0F8YW82_9ZZZZ</name>
<gene>
    <name evidence="2" type="ORF">LCGC14_3045650</name>
</gene>
<keyword evidence="1" id="KW-0812">Transmembrane</keyword>
<comment type="caution">
    <text evidence="2">The sequence shown here is derived from an EMBL/GenBank/DDBJ whole genome shotgun (WGS) entry which is preliminary data.</text>
</comment>
<dbReference type="AlphaFoldDB" id="A0A0F8YW82"/>
<evidence type="ECO:0000313" key="2">
    <source>
        <dbReference type="EMBL" id="KKK58319.1"/>
    </source>
</evidence>
<feature type="non-terminal residue" evidence="2">
    <location>
        <position position="44"/>
    </location>
</feature>
<dbReference type="EMBL" id="LAZR01064043">
    <property type="protein sequence ID" value="KKK58319.1"/>
    <property type="molecule type" value="Genomic_DNA"/>
</dbReference>
<reference evidence="2" key="1">
    <citation type="journal article" date="2015" name="Nature">
        <title>Complex archaea that bridge the gap between prokaryotes and eukaryotes.</title>
        <authorList>
            <person name="Spang A."/>
            <person name="Saw J.H."/>
            <person name="Jorgensen S.L."/>
            <person name="Zaremba-Niedzwiedzka K."/>
            <person name="Martijn J."/>
            <person name="Lind A.E."/>
            <person name="van Eijk R."/>
            <person name="Schleper C."/>
            <person name="Guy L."/>
            <person name="Ettema T.J."/>
        </authorList>
    </citation>
    <scope>NUCLEOTIDE SEQUENCE</scope>
</reference>
<evidence type="ECO:0000256" key="1">
    <source>
        <dbReference type="SAM" id="Phobius"/>
    </source>
</evidence>